<dbReference type="PANTHER" id="PTHR30576">
    <property type="entry name" value="COLANIC BIOSYNTHESIS UDP-GLUCOSE LIPID CARRIER TRANSFERASE"/>
    <property type="match status" value="1"/>
</dbReference>
<organism evidence="2">
    <name type="scientific">marine sediment metagenome</name>
    <dbReference type="NCBI Taxonomy" id="412755"/>
    <lineage>
        <taxon>unclassified sequences</taxon>
        <taxon>metagenomes</taxon>
        <taxon>ecological metagenomes</taxon>
    </lineage>
</organism>
<comment type="caution">
    <text evidence="2">The sequence shown here is derived from an EMBL/GenBank/DDBJ whole genome shotgun (WGS) entry which is preliminary data.</text>
</comment>
<dbReference type="GO" id="GO:0016780">
    <property type="term" value="F:phosphotransferase activity, for other substituted phosphate groups"/>
    <property type="evidence" value="ECO:0007669"/>
    <property type="project" value="TreeGrafter"/>
</dbReference>
<gene>
    <name evidence="2" type="ORF">S01H1_43315</name>
</gene>
<reference evidence="2" key="1">
    <citation type="journal article" date="2014" name="Front. Microbiol.">
        <title>High frequency of phylogenetically diverse reductive dehalogenase-homologous genes in deep subseafloor sedimentary metagenomes.</title>
        <authorList>
            <person name="Kawai M."/>
            <person name="Futagami T."/>
            <person name="Toyoda A."/>
            <person name="Takaki Y."/>
            <person name="Nishi S."/>
            <person name="Hori S."/>
            <person name="Arai W."/>
            <person name="Tsubouchi T."/>
            <person name="Morono Y."/>
            <person name="Uchiyama I."/>
            <person name="Ito T."/>
            <person name="Fujiyama A."/>
            <person name="Inagaki F."/>
            <person name="Takami H."/>
        </authorList>
    </citation>
    <scope>NUCLEOTIDE SEQUENCE</scope>
    <source>
        <strain evidence="2">Expedition CK06-06</strain>
    </source>
</reference>
<name>X0UHN1_9ZZZZ</name>
<sequence length="165" mass="19384">RHVRVGKRGPKSQLFPKGKPQAIAVTKIRTMKREAHADWEKAGRDLGQRITRLGKWMRKKHYDELPQIINVLKGDLNPIGLRVLPKSEYRKLPPELKRIYDEVGPSFLPLHYACKHFPPTIEEYIAVAQEFYEMRKKNKTKAYWVFGKRILKNMRGRAISHSEIK</sequence>
<dbReference type="AlphaFoldDB" id="X0UHN1"/>
<dbReference type="EMBL" id="BARS01027592">
    <property type="protein sequence ID" value="GAF99897.1"/>
    <property type="molecule type" value="Genomic_DNA"/>
</dbReference>
<feature type="non-terminal residue" evidence="2">
    <location>
        <position position="1"/>
    </location>
</feature>
<proteinExistence type="predicted"/>
<protein>
    <recommendedName>
        <fullName evidence="1">Bacterial sugar transferase domain-containing protein</fullName>
    </recommendedName>
</protein>
<dbReference type="Pfam" id="PF02397">
    <property type="entry name" value="Bac_transf"/>
    <property type="match status" value="1"/>
</dbReference>
<evidence type="ECO:0000259" key="1">
    <source>
        <dbReference type="Pfam" id="PF02397"/>
    </source>
</evidence>
<evidence type="ECO:0000313" key="2">
    <source>
        <dbReference type="EMBL" id="GAF99897.1"/>
    </source>
</evidence>
<dbReference type="InterPro" id="IPR003362">
    <property type="entry name" value="Bact_transf"/>
</dbReference>
<feature type="domain" description="Bacterial sugar transferase" evidence="1">
    <location>
        <begin position="21"/>
        <end position="90"/>
    </location>
</feature>
<accession>X0UHN1</accession>
<dbReference type="PANTHER" id="PTHR30576:SF0">
    <property type="entry name" value="UNDECAPRENYL-PHOSPHATE N-ACETYLGALACTOSAMINYL 1-PHOSPHATE TRANSFERASE-RELATED"/>
    <property type="match status" value="1"/>
</dbReference>